<dbReference type="Proteomes" id="UP000075243">
    <property type="component" value="Unassembled WGS sequence"/>
</dbReference>
<sequence length="246" mass="27764">FLKYQADKLIAQFGLKVRNTASTPILNLEKTYDKFIPEIIDATSIMVCYLLIWLLSCQLEPIYQIIVLLKLILGPLYYVPTLVAKASGVSVTCGLFNLPLIWFTTLAAMVLSLIIDFLVLLVIYLDKHCACAIALAGRPKMEDVSVLLGLKVHGDPITGCSTYRWVPLIKDLFEITPPTTVIKGGRLKMSWVDQYFFDVSMHVHNVQKMERYAQAYILRLLGGILFSDKSSSLRDALDKMKDKDVR</sequence>
<protein>
    <submittedName>
        <fullName evidence="2">Serine/threonine protein phosphatase 7 long form isogeny</fullName>
    </submittedName>
</protein>
<dbReference type="GO" id="GO:0010073">
    <property type="term" value="P:meristem maintenance"/>
    <property type="evidence" value="ECO:0007669"/>
    <property type="project" value="InterPro"/>
</dbReference>
<dbReference type="PANTHER" id="PTHR46033">
    <property type="entry name" value="PROTEIN MAIN-LIKE 2"/>
    <property type="match status" value="1"/>
</dbReference>
<accession>A0A151R1X6</accession>
<organism evidence="2 3">
    <name type="scientific">Cajanus cajan</name>
    <name type="common">Pigeon pea</name>
    <name type="synonym">Cajanus indicus</name>
    <dbReference type="NCBI Taxonomy" id="3821"/>
    <lineage>
        <taxon>Eukaryota</taxon>
        <taxon>Viridiplantae</taxon>
        <taxon>Streptophyta</taxon>
        <taxon>Embryophyta</taxon>
        <taxon>Tracheophyta</taxon>
        <taxon>Spermatophyta</taxon>
        <taxon>Magnoliopsida</taxon>
        <taxon>eudicotyledons</taxon>
        <taxon>Gunneridae</taxon>
        <taxon>Pentapetalae</taxon>
        <taxon>rosids</taxon>
        <taxon>fabids</taxon>
        <taxon>Fabales</taxon>
        <taxon>Fabaceae</taxon>
        <taxon>Papilionoideae</taxon>
        <taxon>50 kb inversion clade</taxon>
        <taxon>NPAAA clade</taxon>
        <taxon>indigoferoid/millettioid clade</taxon>
        <taxon>Phaseoleae</taxon>
        <taxon>Cajanus</taxon>
    </lineage>
</organism>
<dbReference type="AlphaFoldDB" id="A0A151R1X6"/>
<proteinExistence type="predicted"/>
<dbReference type="InterPro" id="IPR044824">
    <property type="entry name" value="MAIN-like"/>
</dbReference>
<reference evidence="2" key="1">
    <citation type="journal article" date="2012" name="Nat. Biotechnol.">
        <title>Draft genome sequence of pigeonpea (Cajanus cajan), an orphan legume crop of resource-poor farmers.</title>
        <authorList>
            <person name="Varshney R.K."/>
            <person name="Chen W."/>
            <person name="Li Y."/>
            <person name="Bharti A.K."/>
            <person name="Saxena R.K."/>
            <person name="Schlueter J.A."/>
            <person name="Donoghue M.T."/>
            <person name="Azam S."/>
            <person name="Fan G."/>
            <person name="Whaley A.M."/>
            <person name="Farmer A.D."/>
            <person name="Sheridan J."/>
            <person name="Iwata A."/>
            <person name="Tuteja R."/>
            <person name="Penmetsa R.V."/>
            <person name="Wu W."/>
            <person name="Upadhyaya H.D."/>
            <person name="Yang S.P."/>
            <person name="Shah T."/>
            <person name="Saxena K.B."/>
            <person name="Michael T."/>
            <person name="McCombie W.R."/>
            <person name="Yang B."/>
            <person name="Zhang G."/>
            <person name="Yang H."/>
            <person name="Wang J."/>
            <person name="Spillane C."/>
            <person name="Cook D.R."/>
            <person name="May G.D."/>
            <person name="Xu X."/>
            <person name="Jackson S.A."/>
        </authorList>
    </citation>
    <scope>NUCLEOTIDE SEQUENCE [LARGE SCALE GENOMIC DNA]</scope>
</reference>
<gene>
    <name evidence="2" type="ORF">KK1_042348</name>
</gene>
<dbReference type="EMBL" id="KQ484204">
    <property type="protein sequence ID" value="KYP36523.1"/>
    <property type="molecule type" value="Genomic_DNA"/>
</dbReference>
<evidence type="ECO:0000313" key="3">
    <source>
        <dbReference type="Proteomes" id="UP000075243"/>
    </source>
</evidence>
<evidence type="ECO:0000256" key="1">
    <source>
        <dbReference type="SAM" id="Phobius"/>
    </source>
</evidence>
<feature type="transmembrane region" description="Helical" evidence="1">
    <location>
        <begin position="62"/>
        <end position="80"/>
    </location>
</feature>
<name>A0A151R1X6_CAJCA</name>
<keyword evidence="1" id="KW-1133">Transmembrane helix</keyword>
<dbReference type="PANTHER" id="PTHR46033:SF8">
    <property type="entry name" value="PROTEIN MAINTENANCE OF MERISTEMS-LIKE"/>
    <property type="match status" value="1"/>
</dbReference>
<feature type="non-terminal residue" evidence="2">
    <location>
        <position position="1"/>
    </location>
</feature>
<evidence type="ECO:0000313" key="2">
    <source>
        <dbReference type="EMBL" id="KYP36523.1"/>
    </source>
</evidence>
<feature type="transmembrane region" description="Helical" evidence="1">
    <location>
        <begin position="100"/>
        <end position="125"/>
    </location>
</feature>
<dbReference type="Gramene" id="C.cajan_44791.t">
    <property type="protein sequence ID" value="C.cajan_44791.t.cds1"/>
    <property type="gene ID" value="C.cajan_44791"/>
</dbReference>
<keyword evidence="1" id="KW-0472">Membrane</keyword>
<keyword evidence="1" id="KW-0812">Transmembrane</keyword>
<keyword evidence="3" id="KW-1185">Reference proteome</keyword>
<feature type="transmembrane region" description="Helical" evidence="1">
    <location>
        <begin position="35"/>
        <end position="55"/>
    </location>
</feature>